<reference evidence="9 10" key="1">
    <citation type="journal article" date="2019" name="Nat. Microbiol.">
        <title>Mediterranean grassland soil C-N compound turnover is dependent on rainfall and depth, and is mediated by genomically divergent microorganisms.</title>
        <authorList>
            <person name="Diamond S."/>
            <person name="Andeer P.F."/>
            <person name="Li Z."/>
            <person name="Crits-Christoph A."/>
            <person name="Burstein D."/>
            <person name="Anantharaman K."/>
            <person name="Lane K.R."/>
            <person name="Thomas B.C."/>
            <person name="Pan C."/>
            <person name="Northen T.R."/>
            <person name="Banfield J.F."/>
        </authorList>
    </citation>
    <scope>NUCLEOTIDE SEQUENCE [LARGE SCALE GENOMIC DNA]</scope>
    <source>
        <strain evidence="9">WS_3</strain>
    </source>
</reference>
<dbReference type="PANTHER" id="PTHR43480:SF1">
    <property type="entry name" value="ACYL-[ACYL-CARRIER-PROTEIN]--UDP-N-ACETYLGLUCOSAMINE O-ACYLTRANSFERASE, MITOCHONDRIAL-RELATED"/>
    <property type="match status" value="1"/>
</dbReference>
<evidence type="ECO:0000259" key="8">
    <source>
        <dbReference type="Pfam" id="PF13720"/>
    </source>
</evidence>
<dbReference type="GO" id="GO:0008780">
    <property type="term" value="F:acyl-[acyl-carrier-protein]-UDP-N-acetylglucosamine O-acyltransferase activity"/>
    <property type="evidence" value="ECO:0007669"/>
    <property type="project" value="UniProtKB-EC"/>
</dbReference>
<feature type="domain" description="UDP N-acetylglucosamine O-acyltransferase C-terminal" evidence="8">
    <location>
        <begin position="176"/>
        <end position="256"/>
    </location>
</feature>
<dbReference type="PROSITE" id="PS00101">
    <property type="entry name" value="HEXAPEP_TRANSFERASES"/>
    <property type="match status" value="1"/>
</dbReference>
<evidence type="ECO:0000313" key="9">
    <source>
        <dbReference type="EMBL" id="TMQ48621.1"/>
    </source>
</evidence>
<dbReference type="EC" id="2.3.1.129" evidence="9"/>
<dbReference type="GO" id="GO:0009245">
    <property type="term" value="P:lipid A biosynthetic process"/>
    <property type="evidence" value="ECO:0007669"/>
    <property type="project" value="UniProtKB-KW"/>
</dbReference>
<dbReference type="NCBIfam" id="TIGR01852">
    <property type="entry name" value="lipid_A_lpxA"/>
    <property type="match status" value="1"/>
</dbReference>
<name>A0A538SB69_UNCEI</name>
<keyword evidence="7 9" id="KW-0012">Acyltransferase</keyword>
<dbReference type="NCBIfam" id="NF003657">
    <property type="entry name" value="PRK05289.1"/>
    <property type="match status" value="1"/>
</dbReference>
<dbReference type="GO" id="GO:0016020">
    <property type="term" value="C:membrane"/>
    <property type="evidence" value="ECO:0007669"/>
    <property type="project" value="GOC"/>
</dbReference>
<dbReference type="Proteomes" id="UP000320184">
    <property type="component" value="Unassembled WGS sequence"/>
</dbReference>
<accession>A0A538SB69</accession>
<proteinExistence type="predicted"/>
<sequence length="258" mass="27665">MSTSIHPAAFVDERAELGVGVQIEPGAVIGPNVRIGDRTRVGSHTLLAGWTRIGSDCDLHHGAVLGSPPQDLKYAGEPSYLEVGDHTVVREYATLNLATEPGASTRVGRHCMLMAYSHVAHNCQIGDHVIVANAVQMAGYVTLEDWAIVGGGTVIHQFVRVGRHSMIGGGSRIPQDVAPFVKLAGSPPRLAGINVVGLERRGFAPGTREALEHAYRILFRESLTVAEAVARMRATLAHVPEVEYLARFAETSVRGLTR</sequence>
<protein>
    <submittedName>
        <fullName evidence="9">Acyl-ACP--UDP-N-acetylglucosamine O-acyltransferase</fullName>
        <ecNumber evidence="9">2.3.1.129</ecNumber>
    </submittedName>
</protein>
<dbReference type="Pfam" id="PF13720">
    <property type="entry name" value="Acetyltransf_11"/>
    <property type="match status" value="1"/>
</dbReference>
<evidence type="ECO:0000313" key="10">
    <source>
        <dbReference type="Proteomes" id="UP000320184"/>
    </source>
</evidence>
<dbReference type="PIRSF" id="PIRSF000456">
    <property type="entry name" value="UDP-GlcNAc_acltr"/>
    <property type="match status" value="1"/>
</dbReference>
<dbReference type="InterPro" id="IPR011004">
    <property type="entry name" value="Trimer_LpxA-like_sf"/>
</dbReference>
<dbReference type="Gene3D" id="1.20.1180.10">
    <property type="entry name" value="Udp N-acetylglucosamine O-acyltransferase, C-terminal domain"/>
    <property type="match status" value="1"/>
</dbReference>
<organism evidence="9 10">
    <name type="scientific">Eiseniibacteriota bacterium</name>
    <dbReference type="NCBI Taxonomy" id="2212470"/>
    <lineage>
        <taxon>Bacteria</taxon>
        <taxon>Candidatus Eiseniibacteriota</taxon>
    </lineage>
</organism>
<keyword evidence="2" id="KW-0444">Lipid biosynthesis</keyword>
<gene>
    <name evidence="9" type="primary">lpxA</name>
    <name evidence="9" type="ORF">E6K73_11550</name>
</gene>
<dbReference type="InterPro" id="IPR010137">
    <property type="entry name" value="Lipid_A_LpxA"/>
</dbReference>
<dbReference type="SUPFAM" id="SSF51161">
    <property type="entry name" value="Trimeric LpxA-like enzymes"/>
    <property type="match status" value="1"/>
</dbReference>
<evidence type="ECO:0000256" key="2">
    <source>
        <dbReference type="ARBA" id="ARBA00022516"/>
    </source>
</evidence>
<dbReference type="EMBL" id="VBOT01000136">
    <property type="protein sequence ID" value="TMQ48621.1"/>
    <property type="molecule type" value="Genomic_DNA"/>
</dbReference>
<dbReference type="InterPro" id="IPR029098">
    <property type="entry name" value="Acetyltransf_C"/>
</dbReference>
<dbReference type="Gene3D" id="2.160.10.10">
    <property type="entry name" value="Hexapeptide repeat proteins"/>
    <property type="match status" value="1"/>
</dbReference>
<evidence type="ECO:0000256" key="6">
    <source>
        <dbReference type="ARBA" id="ARBA00023098"/>
    </source>
</evidence>
<dbReference type="InterPro" id="IPR001451">
    <property type="entry name" value="Hexapep"/>
</dbReference>
<keyword evidence="5" id="KW-0677">Repeat</keyword>
<evidence type="ECO:0000256" key="4">
    <source>
        <dbReference type="ARBA" id="ARBA00022679"/>
    </source>
</evidence>
<keyword evidence="6" id="KW-0443">Lipid metabolism</keyword>
<evidence type="ECO:0000256" key="3">
    <source>
        <dbReference type="ARBA" id="ARBA00022556"/>
    </source>
</evidence>
<dbReference type="Pfam" id="PF00132">
    <property type="entry name" value="Hexapep"/>
    <property type="match status" value="2"/>
</dbReference>
<evidence type="ECO:0000256" key="5">
    <source>
        <dbReference type="ARBA" id="ARBA00022737"/>
    </source>
</evidence>
<keyword evidence="3" id="KW-0441">Lipid A biosynthesis</keyword>
<dbReference type="AlphaFoldDB" id="A0A538SB69"/>
<dbReference type="CDD" id="cd03351">
    <property type="entry name" value="LbH_UDP-GlcNAc_AT"/>
    <property type="match status" value="1"/>
</dbReference>
<comment type="caution">
    <text evidence="9">The sequence shown here is derived from an EMBL/GenBank/DDBJ whole genome shotgun (WGS) entry which is preliminary data.</text>
</comment>
<dbReference type="InterPro" id="IPR018357">
    <property type="entry name" value="Hexapep_transf_CS"/>
</dbReference>
<keyword evidence="4 9" id="KW-0808">Transferase</keyword>
<evidence type="ECO:0000256" key="1">
    <source>
        <dbReference type="ARBA" id="ARBA00022490"/>
    </source>
</evidence>
<keyword evidence="1" id="KW-0963">Cytoplasm</keyword>
<evidence type="ECO:0000256" key="7">
    <source>
        <dbReference type="ARBA" id="ARBA00023315"/>
    </source>
</evidence>
<dbReference type="PANTHER" id="PTHR43480">
    <property type="entry name" value="ACYL-[ACYL-CARRIER-PROTEIN]--UDP-N-ACETYLGLUCOSAMINE O-ACYLTRANSFERASE"/>
    <property type="match status" value="1"/>
</dbReference>
<dbReference type="InterPro" id="IPR037157">
    <property type="entry name" value="Acetyltransf_C_sf"/>
</dbReference>